<accession>A0ABY2KFQ6</accession>
<evidence type="ECO:0000313" key="14">
    <source>
        <dbReference type="EMBL" id="TGA80893.1"/>
    </source>
</evidence>
<gene>
    <name evidence="14" type="ORF">E2556_00810</name>
</gene>
<dbReference type="Pfam" id="PF00199">
    <property type="entry name" value="Catalase"/>
    <property type="match status" value="1"/>
</dbReference>
<evidence type="ECO:0000256" key="3">
    <source>
        <dbReference type="ARBA" id="ARBA00012314"/>
    </source>
</evidence>
<dbReference type="Pfam" id="PF06628">
    <property type="entry name" value="Catalase-rel"/>
    <property type="match status" value="1"/>
</dbReference>
<dbReference type="EMBL" id="SRJF01000001">
    <property type="protein sequence ID" value="TGA80893.1"/>
    <property type="molecule type" value="Genomic_DNA"/>
</dbReference>
<dbReference type="InterPro" id="IPR018028">
    <property type="entry name" value="Catalase"/>
</dbReference>
<dbReference type="Gene3D" id="2.40.180.10">
    <property type="entry name" value="Catalase core domain"/>
    <property type="match status" value="1"/>
</dbReference>
<dbReference type="InterPro" id="IPR024712">
    <property type="entry name" value="Catalase_clade2"/>
</dbReference>
<dbReference type="InterPro" id="IPR041399">
    <property type="entry name" value="Catalase_large_C"/>
</dbReference>
<dbReference type="InterPro" id="IPR043156">
    <property type="entry name" value="Catalase_clade2_helical"/>
</dbReference>
<evidence type="ECO:0000256" key="4">
    <source>
        <dbReference type="ARBA" id="ARBA00022559"/>
    </source>
</evidence>
<dbReference type="EC" id="1.11.1.6" evidence="3 10"/>
<proteinExistence type="inferred from homology"/>
<feature type="domain" description="Catalase core" evidence="13">
    <location>
        <begin position="38"/>
        <end position="426"/>
    </location>
</feature>
<evidence type="ECO:0000256" key="1">
    <source>
        <dbReference type="ARBA" id="ARBA00001971"/>
    </source>
</evidence>
<organism evidence="14 15">
    <name type="scientific">Staphylococcus croceilyticus</name>
    <dbReference type="NCBI Taxonomy" id="319942"/>
    <lineage>
        <taxon>Bacteria</taxon>
        <taxon>Bacillati</taxon>
        <taxon>Bacillota</taxon>
        <taxon>Bacilli</taxon>
        <taxon>Bacillales</taxon>
        <taxon>Staphylococcaceae</taxon>
        <taxon>Staphylococcus</taxon>
    </lineage>
</organism>
<reference evidence="14 15" key="1">
    <citation type="submission" date="2019-04" db="EMBL/GenBank/DDBJ databases">
        <title>Genomic characterization of Staphylococcus petrasii strains.</title>
        <authorList>
            <person name="Vrbovska V."/>
            <person name="Kovarovic V."/>
            <person name="Maslanova I."/>
            <person name="Indrakova A."/>
            <person name="Petras P."/>
            <person name="Sedo O."/>
            <person name="Svec P."/>
            <person name="Fisarova L."/>
            <person name="Sedlacek I."/>
            <person name="Doskar J."/>
            <person name="Pantucek R."/>
        </authorList>
    </citation>
    <scope>NUCLEOTIDE SEQUENCE [LARGE SCALE GENOMIC DNA]</scope>
    <source>
        <strain evidence="14 15">CCM 8421</strain>
    </source>
</reference>
<evidence type="ECO:0000256" key="2">
    <source>
        <dbReference type="ARBA" id="ARBA00010660"/>
    </source>
</evidence>
<evidence type="ECO:0000256" key="12">
    <source>
        <dbReference type="SAM" id="Coils"/>
    </source>
</evidence>
<keyword evidence="9 10" id="KW-0376">Hydrogen peroxide</keyword>
<keyword evidence="15" id="KW-1185">Reference proteome</keyword>
<protein>
    <recommendedName>
        <fullName evidence="3 10">Catalase</fullName>
        <ecNumber evidence="3 10">1.11.1.6</ecNumber>
    </recommendedName>
</protein>
<dbReference type="Gene3D" id="1.20.1370.20">
    <property type="match status" value="1"/>
</dbReference>
<keyword evidence="5 10" id="KW-0349">Heme</keyword>
<keyword evidence="4 10" id="KW-0575">Peroxidase</keyword>
<dbReference type="RefSeq" id="WP_103328880.1">
    <property type="nucleotide sequence ID" value="NZ_PPRD01000025.1"/>
</dbReference>
<dbReference type="SUPFAM" id="SSF56634">
    <property type="entry name" value="Heme-dependent catalase-like"/>
    <property type="match status" value="1"/>
</dbReference>
<dbReference type="PROSITE" id="PS51402">
    <property type="entry name" value="CATALASE_3"/>
    <property type="match status" value="1"/>
</dbReference>
<comment type="caution">
    <text evidence="14">The sequence shown here is derived from an EMBL/GenBank/DDBJ whole genome shotgun (WGS) entry which is preliminary data.</text>
</comment>
<comment type="similarity">
    <text evidence="2">Belongs to the catalase family. HPII subfamily.</text>
</comment>
<dbReference type="InterPro" id="IPR020835">
    <property type="entry name" value="Catalase_sf"/>
</dbReference>
<comment type="cofactor">
    <cofactor evidence="1 10">
        <name>heme</name>
        <dbReference type="ChEBI" id="CHEBI:30413"/>
    </cofactor>
</comment>
<dbReference type="InterPro" id="IPR024708">
    <property type="entry name" value="Catalase_AS"/>
</dbReference>
<evidence type="ECO:0000256" key="9">
    <source>
        <dbReference type="ARBA" id="ARBA00023324"/>
    </source>
</evidence>
<dbReference type="InterPro" id="IPR002226">
    <property type="entry name" value="Catalase_haem_BS"/>
</dbReference>
<dbReference type="InterPro" id="IPR011614">
    <property type="entry name" value="Catalase_core"/>
</dbReference>
<dbReference type="InterPro" id="IPR010582">
    <property type="entry name" value="Catalase_immune_responsive"/>
</dbReference>
<keyword evidence="8 10" id="KW-0408">Iron</keyword>
<evidence type="ECO:0000256" key="8">
    <source>
        <dbReference type="ARBA" id="ARBA00023004"/>
    </source>
</evidence>
<feature type="coiled-coil region" evidence="12">
    <location>
        <begin position="5"/>
        <end position="35"/>
    </location>
</feature>
<keyword evidence="7 10" id="KW-0560">Oxidoreductase</keyword>
<sequence length="679" mass="77334">MIKANINLSGEIKVTESNNKKLEQLEAQKKNNDNQAITTNHGVKVSEDENSLTVGDRGPTLLEDFHFREKMMHFDHERIPERVVHARGFGAHGEFKVYEDMSKYTQADFLTHPEKTTPVFVRFSTVQGSKGSPDTVRDIRGFATKFYTDEGNFDLVGNNAPVFFIQDAIKFPDFVHALKPEPHNEMPQGGSAHDTFWDFFGQNPESTHAVFWAMSDRGIPKNYRQMEGFGVHTFRLVNKEGQSYFVKFHWKPLHGLESLVWDEAQILHGKDVDFHRKDLYESIEKGDYPEWELGFQIITPEQEFDFDFDILDPTKIWPEDQIPVKRVGKMTLNRNVDNVFAETEQVAFHTGHVVPGIDFSNDPLLQGRLFSYTDTQISRLGGPNFNQIPINRPVSGVHNNQRDAMHQMDIHQGQTAYHKNGLNNNEPHTTPKEKGGYEHYQEKVEGHKVRQRSESFKDYYTQAKLYKNSLTEAEQQHMADAFSFEIGKCKSVMVKQNAVNQLNKVDRQLAEYVAKNVGVDVPENNEEVQSDASDSQLTLEKFDIPLLGHSVAVLINGDIDADTLKAYAEVFSNNRLNFAFVGQYAKDLTEEVGITETYSTASSTVFDSVIILSDGNELLEDAVDFAELSYKHKKPVVVSEVASKLLNHSKIQLDAPGVIVSDKPDAILDAFERFRYWDR</sequence>
<dbReference type="Pfam" id="PF18011">
    <property type="entry name" value="Catalase_C"/>
    <property type="match status" value="1"/>
</dbReference>
<dbReference type="Proteomes" id="UP000298482">
    <property type="component" value="Unassembled WGS sequence"/>
</dbReference>
<dbReference type="Gene3D" id="3.40.50.880">
    <property type="match status" value="1"/>
</dbReference>
<name>A0ABY2KFQ6_9STAP</name>
<dbReference type="PRINTS" id="PR00067">
    <property type="entry name" value="CATALASE"/>
</dbReference>
<evidence type="ECO:0000259" key="13">
    <source>
        <dbReference type="SMART" id="SM01060"/>
    </source>
</evidence>
<evidence type="ECO:0000256" key="6">
    <source>
        <dbReference type="ARBA" id="ARBA00022723"/>
    </source>
</evidence>
<evidence type="ECO:0000313" key="15">
    <source>
        <dbReference type="Proteomes" id="UP000298482"/>
    </source>
</evidence>
<evidence type="ECO:0000256" key="11">
    <source>
        <dbReference type="RuleBase" id="RU000498"/>
    </source>
</evidence>
<dbReference type="PROSITE" id="PS00438">
    <property type="entry name" value="CATALASE_2"/>
    <property type="match status" value="1"/>
</dbReference>
<keyword evidence="6 10" id="KW-0479">Metal-binding</keyword>
<dbReference type="PROSITE" id="PS00437">
    <property type="entry name" value="CATALASE_1"/>
    <property type="match status" value="1"/>
</dbReference>
<evidence type="ECO:0000256" key="7">
    <source>
        <dbReference type="ARBA" id="ARBA00023002"/>
    </source>
</evidence>
<comment type="catalytic activity">
    <reaction evidence="10 11">
        <text>2 H2O2 = O2 + 2 H2O</text>
        <dbReference type="Rhea" id="RHEA:20309"/>
        <dbReference type="ChEBI" id="CHEBI:15377"/>
        <dbReference type="ChEBI" id="CHEBI:15379"/>
        <dbReference type="ChEBI" id="CHEBI:16240"/>
        <dbReference type="EC" id="1.11.1.6"/>
    </reaction>
</comment>
<evidence type="ECO:0000256" key="10">
    <source>
        <dbReference type="PIRNR" id="PIRNR038927"/>
    </source>
</evidence>
<keyword evidence="12" id="KW-0175">Coiled coil</keyword>
<evidence type="ECO:0000256" key="5">
    <source>
        <dbReference type="ARBA" id="ARBA00022617"/>
    </source>
</evidence>
<dbReference type="InterPro" id="IPR029062">
    <property type="entry name" value="Class_I_gatase-like"/>
</dbReference>
<dbReference type="PANTHER" id="PTHR42821:SF1">
    <property type="entry name" value="CATALASE-B"/>
    <property type="match status" value="1"/>
</dbReference>
<dbReference type="PIRSF" id="PIRSF038927">
    <property type="entry name" value="Catalase_clade2"/>
    <property type="match status" value="1"/>
</dbReference>
<comment type="function">
    <text evidence="10">Decomposes hydrogen peroxide into water and oxygen; serves to protect cells from the toxic effects of hydrogen peroxide.</text>
</comment>
<dbReference type="GO" id="GO:0004096">
    <property type="term" value="F:catalase activity"/>
    <property type="evidence" value="ECO:0007669"/>
    <property type="project" value="UniProtKB-EC"/>
</dbReference>
<dbReference type="SMART" id="SM01060">
    <property type="entry name" value="Catalase"/>
    <property type="match status" value="1"/>
</dbReference>
<dbReference type="PANTHER" id="PTHR42821">
    <property type="entry name" value="CATALASE"/>
    <property type="match status" value="1"/>
</dbReference>